<reference evidence="5 6" key="1">
    <citation type="submission" date="2016-10" db="EMBL/GenBank/DDBJ databases">
        <authorList>
            <person name="de Groot N.N."/>
        </authorList>
    </citation>
    <scope>NUCLEOTIDE SEQUENCE [LARGE SCALE GENOMIC DNA]</scope>
    <source>
        <strain evidence="5 6">CGMCC 1.7005</strain>
    </source>
</reference>
<dbReference type="OrthoDB" id="9797341at2"/>
<dbReference type="STRING" id="477690.SAMN05216474_2704"/>
<dbReference type="RefSeq" id="WP_090251541.1">
    <property type="nucleotide sequence ID" value="NZ_FPAS01000005.1"/>
</dbReference>
<dbReference type="GO" id="GO:0006355">
    <property type="term" value="P:regulation of DNA-templated transcription"/>
    <property type="evidence" value="ECO:0007669"/>
    <property type="project" value="InterPro"/>
</dbReference>
<keyword evidence="3" id="KW-0804">Transcription</keyword>
<dbReference type="Proteomes" id="UP000236454">
    <property type="component" value="Unassembled WGS sequence"/>
</dbReference>
<evidence type="ECO:0000256" key="1">
    <source>
        <dbReference type="ARBA" id="ARBA00023015"/>
    </source>
</evidence>
<proteinExistence type="predicted"/>
<keyword evidence="2" id="KW-0238">DNA-binding</keyword>
<protein>
    <submittedName>
        <fullName evidence="5">Regulatory protein, luxR family</fullName>
    </submittedName>
</protein>
<dbReference type="PANTHER" id="PTHR44688">
    <property type="entry name" value="DNA-BINDING TRANSCRIPTIONAL ACTIVATOR DEVR_DOSR"/>
    <property type="match status" value="1"/>
</dbReference>
<dbReference type="InterPro" id="IPR036388">
    <property type="entry name" value="WH-like_DNA-bd_sf"/>
</dbReference>
<dbReference type="CDD" id="cd06170">
    <property type="entry name" value="LuxR_C_like"/>
    <property type="match status" value="1"/>
</dbReference>
<keyword evidence="1" id="KW-0805">Transcription regulation</keyword>
<evidence type="ECO:0000259" key="4">
    <source>
        <dbReference type="PROSITE" id="PS50043"/>
    </source>
</evidence>
<feature type="domain" description="HTH luxR-type" evidence="4">
    <location>
        <begin position="186"/>
        <end position="251"/>
    </location>
</feature>
<organism evidence="5 6">
    <name type="scientific">Lishizhenia tianjinensis</name>
    <dbReference type="NCBI Taxonomy" id="477690"/>
    <lineage>
        <taxon>Bacteria</taxon>
        <taxon>Pseudomonadati</taxon>
        <taxon>Bacteroidota</taxon>
        <taxon>Flavobacteriia</taxon>
        <taxon>Flavobacteriales</taxon>
        <taxon>Crocinitomicaceae</taxon>
        <taxon>Lishizhenia</taxon>
    </lineage>
</organism>
<gene>
    <name evidence="5" type="ORF">SAMN05216474_2704</name>
</gene>
<sequence length="251" mass="28725">MSTPLQTHIEEIKNPNTISKEEIEGYIEKFKILANTGINRNSIFYILNLTSMKYAYINDVCKSFTGQSAQDFYKKGVSILPEIIDPIDFEVLSTSLFPKMNAVVAEQKDIDITQVVFEMHYNMFNPTTEVKTPIVEYSSYSKLDEKGVPVLSTGMCFESVLNFNGVRGIVRLNTANGQQTLFDETISHVVEILTKKEKEITEHLMKGYSRKEVADQMNISYLTVNTHVKRIYKKLNIHKISDLVEIFKTNN</sequence>
<dbReference type="InterPro" id="IPR000792">
    <property type="entry name" value="Tscrpt_reg_LuxR_C"/>
</dbReference>
<evidence type="ECO:0000313" key="6">
    <source>
        <dbReference type="Proteomes" id="UP000236454"/>
    </source>
</evidence>
<dbReference type="AlphaFoldDB" id="A0A1I7BDK3"/>
<evidence type="ECO:0000256" key="3">
    <source>
        <dbReference type="ARBA" id="ARBA00023163"/>
    </source>
</evidence>
<dbReference type="PANTHER" id="PTHR44688:SF16">
    <property type="entry name" value="DNA-BINDING TRANSCRIPTIONAL ACTIVATOR DEVR_DOSR"/>
    <property type="match status" value="1"/>
</dbReference>
<dbReference type="Pfam" id="PF00196">
    <property type="entry name" value="GerE"/>
    <property type="match status" value="1"/>
</dbReference>
<dbReference type="SMART" id="SM00421">
    <property type="entry name" value="HTH_LUXR"/>
    <property type="match status" value="1"/>
</dbReference>
<dbReference type="PROSITE" id="PS50043">
    <property type="entry name" value="HTH_LUXR_2"/>
    <property type="match status" value="1"/>
</dbReference>
<dbReference type="PRINTS" id="PR00038">
    <property type="entry name" value="HTHLUXR"/>
</dbReference>
<name>A0A1I7BDK3_9FLAO</name>
<dbReference type="EMBL" id="FPAS01000005">
    <property type="protein sequence ID" value="SFT85238.1"/>
    <property type="molecule type" value="Genomic_DNA"/>
</dbReference>
<keyword evidence="6" id="KW-1185">Reference proteome</keyword>
<dbReference type="Gene3D" id="3.30.450.20">
    <property type="entry name" value="PAS domain"/>
    <property type="match status" value="1"/>
</dbReference>
<dbReference type="InterPro" id="IPR016032">
    <property type="entry name" value="Sig_transdc_resp-reg_C-effctor"/>
</dbReference>
<dbReference type="SUPFAM" id="SSF46894">
    <property type="entry name" value="C-terminal effector domain of the bipartite response regulators"/>
    <property type="match status" value="1"/>
</dbReference>
<evidence type="ECO:0000256" key="2">
    <source>
        <dbReference type="ARBA" id="ARBA00023125"/>
    </source>
</evidence>
<accession>A0A1I7BDK3</accession>
<evidence type="ECO:0000313" key="5">
    <source>
        <dbReference type="EMBL" id="SFT85238.1"/>
    </source>
</evidence>
<dbReference type="Gene3D" id="1.10.10.10">
    <property type="entry name" value="Winged helix-like DNA-binding domain superfamily/Winged helix DNA-binding domain"/>
    <property type="match status" value="1"/>
</dbReference>
<dbReference type="GO" id="GO:0003677">
    <property type="term" value="F:DNA binding"/>
    <property type="evidence" value="ECO:0007669"/>
    <property type="project" value="UniProtKB-KW"/>
</dbReference>